<reference evidence="2 3" key="1">
    <citation type="submission" date="2019-07" db="EMBL/GenBank/DDBJ databases">
        <title>Genomic Encyclopedia of Type Strains, Phase III (KMG-III): the genomes of soil and plant-associated and newly described type strains.</title>
        <authorList>
            <person name="Whitman W."/>
        </authorList>
    </citation>
    <scope>NUCLEOTIDE SEQUENCE [LARGE SCALE GENOMIC DNA]</scope>
    <source>
        <strain evidence="2 3">BL24</strain>
    </source>
</reference>
<proteinExistence type="predicted"/>
<keyword evidence="1" id="KW-0472">Membrane</keyword>
<dbReference type="Proteomes" id="UP000323257">
    <property type="component" value="Unassembled WGS sequence"/>
</dbReference>
<protein>
    <submittedName>
        <fullName evidence="2">Uncharacterized protein</fullName>
    </submittedName>
</protein>
<dbReference type="OrthoDB" id="221693at186822"/>
<keyword evidence="1" id="KW-1133">Transmembrane helix</keyword>
<organism evidence="2 3">
    <name type="scientific">Paenibacillus methanolicus</name>
    <dbReference type="NCBI Taxonomy" id="582686"/>
    <lineage>
        <taxon>Bacteria</taxon>
        <taxon>Bacillati</taxon>
        <taxon>Bacillota</taxon>
        <taxon>Bacilli</taxon>
        <taxon>Bacillales</taxon>
        <taxon>Paenibacillaceae</taxon>
        <taxon>Paenibacillus</taxon>
    </lineage>
</organism>
<accession>A0A5S5C789</accession>
<keyword evidence="3" id="KW-1185">Reference proteome</keyword>
<evidence type="ECO:0000313" key="3">
    <source>
        <dbReference type="Proteomes" id="UP000323257"/>
    </source>
</evidence>
<gene>
    <name evidence="2" type="ORF">BCM02_10512</name>
</gene>
<name>A0A5S5C789_9BACL</name>
<sequence length="179" mass="20439">MLVKKQVQILLVIVLSVSVGICIWQGYQLRAKEKKISQYTSQTMFTAVTRLNGVGTAIDSVNKNKWVGQDYRLSMLNWQTMTLESLQSTLSALSSGIIEIPNEQIQSISDLYYKYSVWHGKAVDILYKQGPLSTEEKEYLLKMSNVLSDIKSFLPTNWKDTNAPISYLMELDKKLVEFD</sequence>
<feature type="transmembrane region" description="Helical" evidence="1">
    <location>
        <begin position="6"/>
        <end position="27"/>
    </location>
</feature>
<evidence type="ECO:0000256" key="1">
    <source>
        <dbReference type="SAM" id="Phobius"/>
    </source>
</evidence>
<dbReference type="AlphaFoldDB" id="A0A5S5C789"/>
<comment type="caution">
    <text evidence="2">The sequence shown here is derived from an EMBL/GenBank/DDBJ whole genome shotgun (WGS) entry which is preliminary data.</text>
</comment>
<dbReference type="RefSeq" id="WP_148929734.1">
    <property type="nucleotide sequence ID" value="NZ_VNHS01000005.1"/>
</dbReference>
<evidence type="ECO:0000313" key="2">
    <source>
        <dbReference type="EMBL" id="TYP74468.1"/>
    </source>
</evidence>
<dbReference type="EMBL" id="VNHS01000005">
    <property type="protein sequence ID" value="TYP74468.1"/>
    <property type="molecule type" value="Genomic_DNA"/>
</dbReference>
<keyword evidence="1" id="KW-0812">Transmembrane</keyword>